<sequence>MITLTLNIFFLKYSLNLNKDKIAVTTFHLIHEPPDDHL</sequence>
<evidence type="ECO:0000313" key="2">
    <source>
        <dbReference type="Proteomes" id="UP000183868"/>
    </source>
</evidence>
<dbReference type="EMBL" id="CP018099">
    <property type="protein sequence ID" value="APF20353.1"/>
    <property type="molecule type" value="Genomic_DNA"/>
</dbReference>
<evidence type="ECO:0000313" key="1">
    <source>
        <dbReference type="EMBL" id="APF20353.1"/>
    </source>
</evidence>
<proteinExistence type="predicted"/>
<dbReference type="AlphaFoldDB" id="A0A1J1CDP2"/>
<reference evidence="1 2" key="1">
    <citation type="submission" date="2016-11" db="EMBL/GenBank/DDBJ databases">
        <title>Genomic analysis of Caldithrix abyssi and proposal of a novel bacterial phylum Caldithrichaeota.</title>
        <authorList>
            <person name="Kublanov I."/>
            <person name="Sigalova O."/>
            <person name="Gavrilov S."/>
            <person name="Lebedinsky A."/>
            <person name="Ivanova N."/>
            <person name="Daum C."/>
            <person name="Reddy T."/>
            <person name="Klenk H.P."/>
            <person name="Goker M."/>
            <person name="Reva O."/>
            <person name="Miroshnichenko M."/>
            <person name="Kyprides N."/>
            <person name="Woyke T."/>
            <person name="Gelfand M."/>
        </authorList>
    </citation>
    <scope>NUCLEOTIDE SEQUENCE [LARGE SCALE GENOMIC DNA]</scope>
    <source>
        <strain evidence="1 2">LF13</strain>
    </source>
</reference>
<dbReference type="KEGG" id="caby:Cabys_3607"/>
<protein>
    <submittedName>
        <fullName evidence="1">Uncharacterized protein</fullName>
    </submittedName>
</protein>
<organism evidence="1 2">
    <name type="scientific">Caldithrix abyssi DSM 13497</name>
    <dbReference type="NCBI Taxonomy" id="880073"/>
    <lineage>
        <taxon>Bacteria</taxon>
        <taxon>Pseudomonadati</taxon>
        <taxon>Calditrichota</taxon>
        <taxon>Calditrichia</taxon>
        <taxon>Calditrichales</taxon>
        <taxon>Calditrichaceae</taxon>
        <taxon>Caldithrix</taxon>
    </lineage>
</organism>
<name>A0A1J1CDP2_CALAY</name>
<gene>
    <name evidence="1" type="ORF">Cabys_3607</name>
</gene>
<accession>A0A1J1CDP2</accession>
<dbReference type="Proteomes" id="UP000183868">
    <property type="component" value="Chromosome"/>
</dbReference>